<sequence>MNTQNYVDNQFQDSNIQEPNNSINSKRQRNSSRVKSPEKQLDQINKLKSQSMQIQNSSKKRPSKKKQGKVLSLMNTTKKSFYPTQYKNSKQSIQSLTSTNRKHNFKNNDINQSQTVFKKQQSKVENIQDNTIKLQIKQQNLQKNQLKQSIPKKEDNIQEQQNQTHKKSNDLYMTLKKAQNSINAKNYEIQILQEQKKKIENQVKLEELKQKIVTKNKILDQKSKSPKKGKKKMKKQKRNPANIQNQADQSKQEILQPNFLKTVDLYNVSLKRRRSSSSKLNEKKAENNQQQFDKLHHHNDNDLILNNEIDAFFRKYSPTLYLQKMIKKLILLFQDSQSINTTLSDFNFKLLIYQSMQQAVMKIQKAWKQFYQRLKQKGQRIYQIEIKRLIQKNYKSLFNDQTQKKSYQNQINKVLKQKVPIQIVGSKQQINQQQEEQDNVKIKNLKPKQIIEDQRVINKIPLVIENQTDFQICQSNQLSNSQSIQNASQFEQTNMVDEIQNQLNGWKFNLDTYDNDQKKKIAMRNLKKQMKHAIISIIKTQLSKFKINSQQSEHSFDTKLRYSQELSFEKNFNQLRKKVKAFQNQSEVRLIQSSKDQTTEISKSSLLVLQSQLMKKETELLNMREEAIQLRYLTEIKKIENDETKKGDLNIWLKKELEDLQITRQYIELSKKKEASAMKKIQRDLMIASSFDENNSKLISLKQKVDERLSNLKKSKQNQSEIKILNLINVQSENELEKLEETQSEDFDQEKQIEQRQLLNEAIIEPNQEMNMEEKLDYIANELMNEVFENLTEELLNKQDQFGLLIQQFSPSMSQIPTSILEIRYYLHNFFDYILPQYGEEIVKKINIPYGYSPQKRLELFYGNYCQNKIDQDYVNYVMLDQYFFEYEFYRLQENDFSNMNHVSKALKELEHIHNRAIFDACNEILNTFRPYYYQNGEPYPWDTRTPHQEIKCEDFCDILSKMESRIMKFANCLCGFLPIEEEYQVPREKQVILEAKSSEMMIQQMNAQQNPELYDSDFQYYYDPIIQIREQRVNKMLIQDMQEDEFRWNLASDDKLELLMEIGDMVFEQCIDEFIQDAILL</sequence>
<dbReference type="Proteomes" id="UP000692954">
    <property type="component" value="Unassembled WGS sequence"/>
</dbReference>
<gene>
    <name evidence="3" type="ORF">PSON_ATCC_30995.1.T0650091</name>
</gene>
<feature type="region of interest" description="Disordered" evidence="2">
    <location>
        <begin position="217"/>
        <end position="251"/>
    </location>
</feature>
<feature type="compositionally biased region" description="Basic residues" evidence="2">
    <location>
        <begin position="224"/>
        <end position="238"/>
    </location>
</feature>
<organism evidence="3 4">
    <name type="scientific">Paramecium sonneborni</name>
    <dbReference type="NCBI Taxonomy" id="65129"/>
    <lineage>
        <taxon>Eukaryota</taxon>
        <taxon>Sar</taxon>
        <taxon>Alveolata</taxon>
        <taxon>Ciliophora</taxon>
        <taxon>Intramacronucleata</taxon>
        <taxon>Oligohymenophorea</taxon>
        <taxon>Peniculida</taxon>
        <taxon>Parameciidae</taxon>
        <taxon>Paramecium</taxon>
    </lineage>
</organism>
<dbReference type="EMBL" id="CAJJDN010000065">
    <property type="protein sequence ID" value="CAD8095791.1"/>
    <property type="molecule type" value="Genomic_DNA"/>
</dbReference>
<feature type="region of interest" description="Disordered" evidence="2">
    <location>
        <begin position="1"/>
        <end position="107"/>
    </location>
</feature>
<evidence type="ECO:0000256" key="2">
    <source>
        <dbReference type="SAM" id="MobiDB-lite"/>
    </source>
</evidence>
<proteinExistence type="predicted"/>
<name>A0A8S1NYY6_9CILI</name>
<evidence type="ECO:0008006" key="5">
    <source>
        <dbReference type="Google" id="ProtNLM"/>
    </source>
</evidence>
<dbReference type="AlphaFoldDB" id="A0A8S1NYY6"/>
<feature type="coiled-coil region" evidence="1">
    <location>
        <begin position="124"/>
        <end position="211"/>
    </location>
</feature>
<evidence type="ECO:0000313" key="4">
    <source>
        <dbReference type="Proteomes" id="UP000692954"/>
    </source>
</evidence>
<feature type="compositionally biased region" description="Polar residues" evidence="2">
    <location>
        <begin position="73"/>
        <end position="99"/>
    </location>
</feature>
<dbReference type="OrthoDB" id="303744at2759"/>
<feature type="compositionally biased region" description="Polar residues" evidence="2">
    <location>
        <begin position="239"/>
        <end position="251"/>
    </location>
</feature>
<comment type="caution">
    <text evidence="3">The sequence shown here is derived from an EMBL/GenBank/DDBJ whole genome shotgun (WGS) entry which is preliminary data.</text>
</comment>
<protein>
    <recommendedName>
        <fullName evidence="5">DUF4378 domain-containing protein</fullName>
    </recommendedName>
</protein>
<reference evidence="3" key="1">
    <citation type="submission" date="2021-01" db="EMBL/GenBank/DDBJ databases">
        <authorList>
            <consortium name="Genoscope - CEA"/>
            <person name="William W."/>
        </authorList>
    </citation>
    <scope>NUCLEOTIDE SEQUENCE</scope>
</reference>
<feature type="compositionally biased region" description="Polar residues" evidence="2">
    <location>
        <begin position="42"/>
        <end position="56"/>
    </location>
</feature>
<feature type="compositionally biased region" description="Basic residues" evidence="2">
    <location>
        <begin position="58"/>
        <end position="68"/>
    </location>
</feature>
<keyword evidence="1" id="KW-0175">Coiled coil</keyword>
<evidence type="ECO:0000256" key="1">
    <source>
        <dbReference type="SAM" id="Coils"/>
    </source>
</evidence>
<feature type="compositionally biased region" description="Polar residues" evidence="2">
    <location>
        <begin position="1"/>
        <end position="25"/>
    </location>
</feature>
<keyword evidence="4" id="KW-1185">Reference proteome</keyword>
<evidence type="ECO:0000313" key="3">
    <source>
        <dbReference type="EMBL" id="CAD8095791.1"/>
    </source>
</evidence>
<accession>A0A8S1NYY6</accession>